<keyword evidence="2" id="KW-1185">Reference proteome</keyword>
<dbReference type="InterPro" id="IPR029063">
    <property type="entry name" value="SAM-dependent_MTases_sf"/>
</dbReference>
<keyword evidence="1" id="KW-0808">Transferase</keyword>
<name>A0ABS8EP33_9FLAO</name>
<evidence type="ECO:0000313" key="1">
    <source>
        <dbReference type="EMBL" id="MCC1484661.1"/>
    </source>
</evidence>
<proteinExistence type="predicted"/>
<protein>
    <submittedName>
        <fullName evidence="1">Class I SAM-dependent methyltransferase</fullName>
    </submittedName>
</protein>
<dbReference type="Gene3D" id="3.40.50.150">
    <property type="entry name" value="Vaccinia Virus protein VP39"/>
    <property type="match status" value="1"/>
</dbReference>
<gene>
    <name evidence="1" type="ORF">J1C55_08680</name>
</gene>
<dbReference type="Pfam" id="PF13489">
    <property type="entry name" value="Methyltransf_23"/>
    <property type="match status" value="1"/>
</dbReference>
<sequence>MYNFLKQIINNVFPKQFIAKHKTKLRKVVAVFYKGSEYSCNICEFKMRKFITSKNGLMICPKCGSLSRTRQLWEVINTEIKNKVVLHFSPTLALKHKLEQSDASNYVSTDYQGEFEADKTLNIEAIDEPDASFDIAICYHVLEHVNNDIKAMSELYRILKPNGICYIQTPFKDGDIYEDTTIIKPEDRLQHFGQEDHVRVYSIKGLKSRLESVGFTVKLKNTGYETGNTFGFSEEETIIIATKPFKLKA</sequence>
<reference evidence="1" key="2">
    <citation type="submission" date="2021-10" db="EMBL/GenBank/DDBJ databases">
        <title>Genome of Winogradskyella sp. E313.</title>
        <authorList>
            <person name="Zhou Y."/>
        </authorList>
    </citation>
    <scope>NUCLEOTIDE SEQUENCE</scope>
    <source>
        <strain evidence="1">E313</strain>
    </source>
</reference>
<evidence type="ECO:0000313" key="2">
    <source>
        <dbReference type="Proteomes" id="UP000778797"/>
    </source>
</evidence>
<keyword evidence="1" id="KW-0489">Methyltransferase</keyword>
<comment type="caution">
    <text evidence="1">The sequence shown here is derived from an EMBL/GenBank/DDBJ whole genome shotgun (WGS) entry which is preliminary data.</text>
</comment>
<dbReference type="GO" id="GO:0032259">
    <property type="term" value="P:methylation"/>
    <property type="evidence" value="ECO:0007669"/>
    <property type="project" value="UniProtKB-KW"/>
</dbReference>
<dbReference type="Proteomes" id="UP000778797">
    <property type="component" value="Unassembled WGS sequence"/>
</dbReference>
<dbReference type="CDD" id="cd02440">
    <property type="entry name" value="AdoMet_MTases"/>
    <property type="match status" value="1"/>
</dbReference>
<dbReference type="EMBL" id="JAFMPT010000010">
    <property type="protein sequence ID" value="MCC1484661.1"/>
    <property type="molecule type" value="Genomic_DNA"/>
</dbReference>
<dbReference type="SUPFAM" id="SSF53335">
    <property type="entry name" value="S-adenosyl-L-methionine-dependent methyltransferases"/>
    <property type="match status" value="1"/>
</dbReference>
<organism evidence="1 2">
    <name type="scientific">Winogradskyella immobilis</name>
    <dbReference type="NCBI Taxonomy" id="2816852"/>
    <lineage>
        <taxon>Bacteria</taxon>
        <taxon>Pseudomonadati</taxon>
        <taxon>Bacteroidota</taxon>
        <taxon>Flavobacteriia</taxon>
        <taxon>Flavobacteriales</taxon>
        <taxon>Flavobacteriaceae</taxon>
        <taxon>Winogradskyella</taxon>
    </lineage>
</organism>
<dbReference type="GO" id="GO:0008168">
    <property type="term" value="F:methyltransferase activity"/>
    <property type="evidence" value="ECO:0007669"/>
    <property type="project" value="UniProtKB-KW"/>
</dbReference>
<accession>A0ABS8EP33</accession>
<reference evidence="1" key="1">
    <citation type="submission" date="2021-03" db="EMBL/GenBank/DDBJ databases">
        <authorList>
            <person name="Ping X."/>
        </authorList>
    </citation>
    <scope>NUCLEOTIDE SEQUENCE</scope>
    <source>
        <strain evidence="1">E313</strain>
    </source>
</reference>